<evidence type="ECO:0000313" key="1">
    <source>
        <dbReference type="EMBL" id="MDY0407217.1"/>
    </source>
</evidence>
<sequence>MIDKECENTHLKSYMSNEKNFKRFITHVIINYQSLQEQRINILMVHNRAYQKLEDSLFGETFVRENGFQKAYKLHNELIHAFHNCYHDLLFEGTIIDTDEIVEEKVIEPIVQRYDVRIHEMLEGGENR</sequence>
<name>A0ABU5CN02_9BACI</name>
<dbReference type="RefSeq" id="WP_320385194.1">
    <property type="nucleotide sequence ID" value="NZ_JAROCA020000003.1"/>
</dbReference>
<protein>
    <submittedName>
        <fullName evidence="1">Uncharacterized protein</fullName>
    </submittedName>
</protein>
<evidence type="ECO:0000313" key="2">
    <source>
        <dbReference type="Proteomes" id="UP001228376"/>
    </source>
</evidence>
<reference evidence="1 2" key="1">
    <citation type="submission" date="2023-10" db="EMBL/GenBank/DDBJ databases">
        <title>179-bfca-hs.</title>
        <authorList>
            <person name="Miliotis G."/>
            <person name="Sengupta P."/>
            <person name="Hameed A."/>
            <person name="Chuvochina M."/>
            <person name="Mcdonagh F."/>
            <person name="Simpson A.C."/>
            <person name="Singh N.K."/>
            <person name="Rekha P.D."/>
            <person name="Raman K."/>
            <person name="Hugenholtz P."/>
            <person name="Venkateswaran K."/>
        </authorList>
    </citation>
    <scope>NUCLEOTIDE SEQUENCE [LARGE SCALE GENOMIC DNA]</scope>
    <source>
        <strain evidence="1 2">179-BFC-A-HS</strain>
    </source>
</reference>
<dbReference type="EMBL" id="JAROCA020000003">
    <property type="protein sequence ID" value="MDY0407217.1"/>
    <property type="molecule type" value="Genomic_DNA"/>
</dbReference>
<organism evidence="1 2">
    <name type="scientific">Tigheibacillus jepli</name>
    <dbReference type="NCBI Taxonomy" id="3035914"/>
    <lineage>
        <taxon>Bacteria</taxon>
        <taxon>Bacillati</taxon>
        <taxon>Bacillota</taxon>
        <taxon>Bacilli</taxon>
        <taxon>Bacillales</taxon>
        <taxon>Bacillaceae</taxon>
        <taxon>Tigheibacillus</taxon>
    </lineage>
</organism>
<proteinExistence type="predicted"/>
<comment type="caution">
    <text evidence="1">The sequence shown here is derived from an EMBL/GenBank/DDBJ whole genome shotgun (WGS) entry which is preliminary data.</text>
</comment>
<gene>
    <name evidence="1" type="ORF">P5G51_019455</name>
</gene>
<keyword evidence="2" id="KW-1185">Reference proteome</keyword>
<dbReference type="Proteomes" id="UP001228376">
    <property type="component" value="Unassembled WGS sequence"/>
</dbReference>
<accession>A0ABU5CN02</accession>